<reference evidence="2" key="2">
    <citation type="submission" date="2023-01" db="EMBL/GenBank/DDBJ databases">
        <authorList>
            <person name="Sun Q."/>
            <person name="Evtushenko L."/>
        </authorList>
    </citation>
    <scope>NUCLEOTIDE SEQUENCE</scope>
    <source>
        <strain evidence="2">VKM B-2347</strain>
    </source>
</reference>
<evidence type="ECO:0000259" key="1">
    <source>
        <dbReference type="Pfam" id="PF21006"/>
    </source>
</evidence>
<gene>
    <name evidence="2" type="ORF">GCM10008179_12470</name>
</gene>
<comment type="caution">
    <text evidence="2">The sequence shown here is derived from an EMBL/GenBank/DDBJ whole genome shotgun (WGS) entry which is preliminary data.</text>
</comment>
<feature type="domain" description="Nitrile hydratase beta subunit-like N-terminal" evidence="1">
    <location>
        <begin position="1"/>
        <end position="98"/>
    </location>
</feature>
<dbReference type="SUPFAM" id="SSF50090">
    <property type="entry name" value="Electron transport accessory proteins"/>
    <property type="match status" value="1"/>
</dbReference>
<proteinExistence type="predicted"/>
<dbReference type="InterPro" id="IPR008990">
    <property type="entry name" value="Elect_transpt_acc-like_dom_sf"/>
</dbReference>
<dbReference type="Pfam" id="PF21006">
    <property type="entry name" value="NHase_beta_N"/>
    <property type="match status" value="1"/>
</dbReference>
<protein>
    <recommendedName>
        <fullName evidence="1">Nitrile hydratase beta subunit-like N-terminal domain-containing protein</fullName>
    </recommendedName>
</protein>
<dbReference type="Gene3D" id="1.10.472.20">
    <property type="entry name" value="Nitrile hydratase, beta subunit"/>
    <property type="match status" value="1"/>
</dbReference>
<organism evidence="2 3">
    <name type="scientific">Hansschlegelia plantiphila</name>
    <dbReference type="NCBI Taxonomy" id="374655"/>
    <lineage>
        <taxon>Bacteria</taxon>
        <taxon>Pseudomonadati</taxon>
        <taxon>Pseudomonadota</taxon>
        <taxon>Alphaproteobacteria</taxon>
        <taxon>Hyphomicrobiales</taxon>
        <taxon>Methylopilaceae</taxon>
        <taxon>Hansschlegelia</taxon>
    </lineage>
</organism>
<keyword evidence="3" id="KW-1185">Reference proteome</keyword>
<accession>A0A9W6J1E8</accession>
<evidence type="ECO:0000313" key="2">
    <source>
        <dbReference type="EMBL" id="GLK67609.1"/>
    </source>
</evidence>
<sequence length="103" mass="12032">MNGAHDLGGMHGFGPVNPDPNEKLFNHEWERRIFAMYFATLASDIYSIDELRKNIEIMDPVHYLSSSYYEHWVESIETSLIDRKIVTKEEIAERMKKIDKEAA</sequence>
<dbReference type="EMBL" id="BSFI01000007">
    <property type="protein sequence ID" value="GLK67609.1"/>
    <property type="molecule type" value="Genomic_DNA"/>
</dbReference>
<dbReference type="AlphaFoldDB" id="A0A9W6J1E8"/>
<dbReference type="InterPro" id="IPR042262">
    <property type="entry name" value="CN_hydtase_beta_C"/>
</dbReference>
<name>A0A9W6J1E8_9HYPH</name>
<dbReference type="InterPro" id="IPR049054">
    <property type="entry name" value="CN_hydtase_beta-like_N"/>
</dbReference>
<reference evidence="2" key="1">
    <citation type="journal article" date="2014" name="Int. J. Syst. Evol. Microbiol.">
        <title>Complete genome sequence of Corynebacterium casei LMG S-19264T (=DSM 44701T), isolated from a smear-ripened cheese.</title>
        <authorList>
            <consortium name="US DOE Joint Genome Institute (JGI-PGF)"/>
            <person name="Walter F."/>
            <person name="Albersmeier A."/>
            <person name="Kalinowski J."/>
            <person name="Ruckert C."/>
        </authorList>
    </citation>
    <scope>NUCLEOTIDE SEQUENCE</scope>
    <source>
        <strain evidence="2">VKM B-2347</strain>
    </source>
</reference>
<evidence type="ECO:0000313" key="3">
    <source>
        <dbReference type="Proteomes" id="UP001143372"/>
    </source>
</evidence>
<dbReference type="RefSeq" id="WP_346432707.1">
    <property type="nucleotide sequence ID" value="NZ_BSFI01000007.1"/>
</dbReference>
<dbReference type="Proteomes" id="UP001143372">
    <property type="component" value="Unassembled WGS sequence"/>
</dbReference>